<dbReference type="EMBL" id="PRKW01000004">
    <property type="protein sequence ID" value="PPB49284.1"/>
    <property type="molecule type" value="Genomic_DNA"/>
</dbReference>
<keyword evidence="8" id="KW-0418">Kinase</keyword>
<dbReference type="CDD" id="cd24067">
    <property type="entry name" value="ASKHA_NBD_ROK_BsFRK-like"/>
    <property type="match status" value="1"/>
</dbReference>
<dbReference type="OrthoDB" id="9783435at2"/>
<evidence type="ECO:0000313" key="9">
    <source>
        <dbReference type="Proteomes" id="UP000239297"/>
    </source>
</evidence>
<comment type="similarity">
    <text evidence="2">Belongs to the ROK (NagC/XylR) family.</text>
</comment>
<sequence length="305" mass="30708">MIAGIETGGTKVICAVADPQDPGVPVDQARIDTTSPAETLSAVRDFLAPHAAAGRFDAVGIASFGPVQVDAASPRFGWITSTPKPGWRNTDLVAGLGLAPGTPVRLVTDVTGAALGEHRFGAGRGVSDLAYVTVGTGVGAGIVVDGAPFTLRSHPELGHLVVRRHPEDSFAGVCPFHGDCLEGLASGPSITARWGRPGTDLGAWHQDAVSLSAYYIAQLLATVTYAVAPQRIVLGGGVLKAAGLLDAVREQLALLVGGALAEHPLTDPGSGYVVRPALGDGSGVRGALCLAGDALPLGAALATAG</sequence>
<reference evidence="8 9" key="1">
    <citation type="journal article" date="2014" name="Int. J. Syst. Evol. Microbiol.">
        <title>Arthrobacter pityocampae sp. nov., isolated from Thaumetopoea pityocampa (Lep., Thaumetopoeidae).</title>
        <authorList>
            <person name="Ince I.A."/>
            <person name="Demirbag Z."/>
            <person name="Kati H."/>
        </authorList>
    </citation>
    <scope>NUCLEOTIDE SEQUENCE [LARGE SCALE GENOMIC DNA]</scope>
    <source>
        <strain evidence="8 9">Tp2</strain>
    </source>
</reference>
<evidence type="ECO:0000256" key="4">
    <source>
        <dbReference type="ARBA" id="ARBA00022833"/>
    </source>
</evidence>
<dbReference type="Proteomes" id="UP000239297">
    <property type="component" value="Unassembled WGS sequence"/>
</dbReference>
<dbReference type="SUPFAM" id="SSF53067">
    <property type="entry name" value="Actin-like ATPase domain"/>
    <property type="match status" value="1"/>
</dbReference>
<evidence type="ECO:0000256" key="2">
    <source>
        <dbReference type="ARBA" id="ARBA00006479"/>
    </source>
</evidence>
<keyword evidence="9" id="KW-1185">Reference proteome</keyword>
<evidence type="ECO:0000313" key="8">
    <source>
        <dbReference type="EMBL" id="PPB49284.1"/>
    </source>
</evidence>
<evidence type="ECO:0000256" key="7">
    <source>
        <dbReference type="ARBA" id="ARBA00048451"/>
    </source>
</evidence>
<protein>
    <recommendedName>
        <fullName evidence="6">fructokinase</fullName>
        <ecNumber evidence="6">2.7.1.4</ecNumber>
    </recommendedName>
</protein>
<keyword evidence="8" id="KW-0808">Transferase</keyword>
<comment type="cofactor">
    <cofactor evidence="1">
        <name>Mg(2+)</name>
        <dbReference type="ChEBI" id="CHEBI:18420"/>
    </cofactor>
</comment>
<keyword evidence="4" id="KW-0862">Zinc</keyword>
<evidence type="ECO:0000256" key="1">
    <source>
        <dbReference type="ARBA" id="ARBA00001946"/>
    </source>
</evidence>
<gene>
    <name evidence="8" type="ORF">C4K88_11410</name>
</gene>
<dbReference type="InterPro" id="IPR043129">
    <property type="entry name" value="ATPase_NBD"/>
</dbReference>
<dbReference type="GO" id="GO:0008865">
    <property type="term" value="F:fructokinase activity"/>
    <property type="evidence" value="ECO:0007669"/>
    <property type="project" value="UniProtKB-EC"/>
</dbReference>
<dbReference type="Gene3D" id="3.30.420.40">
    <property type="match status" value="2"/>
</dbReference>
<dbReference type="PANTHER" id="PTHR42742:SF3">
    <property type="entry name" value="FRUCTOKINASE"/>
    <property type="match status" value="1"/>
</dbReference>
<keyword evidence="3" id="KW-0479">Metal-binding</keyword>
<name>A0A2S5IXL5_9MICC</name>
<dbReference type="Pfam" id="PF00480">
    <property type="entry name" value="ROK"/>
    <property type="match status" value="1"/>
</dbReference>
<keyword evidence="5" id="KW-0460">Magnesium</keyword>
<dbReference type="RefSeq" id="WP_104121715.1">
    <property type="nucleotide sequence ID" value="NZ_PRKW01000004.1"/>
</dbReference>
<evidence type="ECO:0000256" key="3">
    <source>
        <dbReference type="ARBA" id="ARBA00022723"/>
    </source>
</evidence>
<dbReference type="PANTHER" id="PTHR42742">
    <property type="entry name" value="TRANSCRIPTIONAL REPRESSOR MPRA"/>
    <property type="match status" value="1"/>
</dbReference>
<organism evidence="8 9">
    <name type="scientific">Arthrobacter pityocampae</name>
    <dbReference type="NCBI Taxonomy" id="547334"/>
    <lineage>
        <taxon>Bacteria</taxon>
        <taxon>Bacillati</taxon>
        <taxon>Actinomycetota</taxon>
        <taxon>Actinomycetes</taxon>
        <taxon>Micrococcales</taxon>
        <taxon>Micrococcaceae</taxon>
        <taxon>Arthrobacter</taxon>
    </lineage>
</organism>
<proteinExistence type="inferred from homology"/>
<accession>A0A2S5IXL5</accession>
<dbReference type="InterPro" id="IPR051804">
    <property type="entry name" value="Carb_Metab_Reg_Kinase/Isom"/>
</dbReference>
<dbReference type="AlphaFoldDB" id="A0A2S5IXL5"/>
<comment type="catalytic activity">
    <reaction evidence="7">
        <text>D-fructose + ATP = D-fructose 6-phosphate + ADP + H(+)</text>
        <dbReference type="Rhea" id="RHEA:16125"/>
        <dbReference type="ChEBI" id="CHEBI:15378"/>
        <dbReference type="ChEBI" id="CHEBI:30616"/>
        <dbReference type="ChEBI" id="CHEBI:37721"/>
        <dbReference type="ChEBI" id="CHEBI:61527"/>
        <dbReference type="ChEBI" id="CHEBI:456216"/>
        <dbReference type="EC" id="2.7.1.4"/>
    </reaction>
</comment>
<evidence type="ECO:0000256" key="6">
    <source>
        <dbReference type="ARBA" id="ARBA00038887"/>
    </source>
</evidence>
<dbReference type="GO" id="GO:0046872">
    <property type="term" value="F:metal ion binding"/>
    <property type="evidence" value="ECO:0007669"/>
    <property type="project" value="UniProtKB-KW"/>
</dbReference>
<evidence type="ECO:0000256" key="5">
    <source>
        <dbReference type="ARBA" id="ARBA00022842"/>
    </source>
</evidence>
<dbReference type="InterPro" id="IPR000600">
    <property type="entry name" value="ROK"/>
</dbReference>
<dbReference type="EC" id="2.7.1.4" evidence="6"/>
<comment type="caution">
    <text evidence="8">The sequence shown here is derived from an EMBL/GenBank/DDBJ whole genome shotgun (WGS) entry which is preliminary data.</text>
</comment>